<accession>A0ABU5ZN75</accession>
<dbReference type="Pfam" id="PF02728">
    <property type="entry name" value="Cu_amine_oxidN3"/>
    <property type="match status" value="1"/>
</dbReference>
<dbReference type="NCBIfam" id="NF008559">
    <property type="entry name" value="PRK11504.1"/>
    <property type="match status" value="1"/>
</dbReference>
<gene>
    <name evidence="10" type="ORF">VF724_20110</name>
</gene>
<dbReference type="InterPro" id="IPR016182">
    <property type="entry name" value="Cu_amine_oxidase_N-reg"/>
</dbReference>
<organism evidence="10 11">
    <name type="scientific">Ferviditalea candida</name>
    <dbReference type="NCBI Taxonomy" id="3108399"/>
    <lineage>
        <taxon>Bacteria</taxon>
        <taxon>Bacillati</taxon>
        <taxon>Bacillota</taxon>
        <taxon>Bacilli</taxon>
        <taxon>Bacillales</taxon>
        <taxon>Paenibacillaceae</taxon>
        <taxon>Ferviditalea</taxon>
    </lineage>
</organism>
<evidence type="ECO:0000256" key="4">
    <source>
        <dbReference type="ARBA" id="ARBA00023002"/>
    </source>
</evidence>
<dbReference type="PROSITE" id="PS01164">
    <property type="entry name" value="COPPER_AMINE_OXID_1"/>
    <property type="match status" value="1"/>
</dbReference>
<dbReference type="SUPFAM" id="SSF54416">
    <property type="entry name" value="Amine oxidase N-terminal region"/>
    <property type="match status" value="2"/>
</dbReference>
<comment type="caution">
    <text evidence="10">The sequence shown here is derived from an EMBL/GenBank/DDBJ whole genome shotgun (WGS) entry which is preliminary data.</text>
</comment>
<dbReference type="PANTHER" id="PTHR10638">
    <property type="entry name" value="COPPER AMINE OXIDASE"/>
    <property type="match status" value="1"/>
</dbReference>
<dbReference type="EC" id="1.4.3.-" evidence="6"/>
<dbReference type="GO" id="GO:0008131">
    <property type="term" value="F:primary methylamine oxidase activity"/>
    <property type="evidence" value="ECO:0007669"/>
    <property type="project" value="UniProtKB-EC"/>
</dbReference>
<dbReference type="InterPro" id="IPR015798">
    <property type="entry name" value="Cu_amine_oxidase_C"/>
</dbReference>
<keyword evidence="4 6" id="KW-0560">Oxidoreductase</keyword>
<feature type="domain" description="Copper amine oxidase N3-terminal" evidence="8">
    <location>
        <begin position="108"/>
        <end position="202"/>
    </location>
</feature>
<dbReference type="SUPFAM" id="SSF49998">
    <property type="entry name" value="Amine oxidase catalytic domain"/>
    <property type="match status" value="1"/>
</dbReference>
<dbReference type="InterPro" id="IPR054157">
    <property type="entry name" value="AGAO-like_N2"/>
</dbReference>
<keyword evidence="5 6" id="KW-0186">Copper</keyword>
<comment type="PTM">
    <text evidence="6">Topaquinone (TPQ) is generated by copper-dependent autoxidation of a specific tyrosyl residue.</text>
</comment>
<evidence type="ECO:0000259" key="8">
    <source>
        <dbReference type="Pfam" id="PF02728"/>
    </source>
</evidence>
<comment type="similarity">
    <text evidence="1 6">Belongs to the copper/topaquinone oxidase family.</text>
</comment>
<feature type="domain" description="AGAO-like N2" evidence="9">
    <location>
        <begin position="24"/>
        <end position="99"/>
    </location>
</feature>
<evidence type="ECO:0000313" key="10">
    <source>
        <dbReference type="EMBL" id="MEB3103925.1"/>
    </source>
</evidence>
<name>A0ABU5ZN75_9BACL</name>
<dbReference type="InterPro" id="IPR036460">
    <property type="entry name" value="Cu_amine_oxidase_C_sf"/>
</dbReference>
<dbReference type="InterPro" id="IPR049948">
    <property type="entry name" value="Cu_Am_ox_TPQ-bd"/>
</dbReference>
<evidence type="ECO:0000259" key="9">
    <source>
        <dbReference type="Pfam" id="PF21994"/>
    </source>
</evidence>
<keyword evidence="3 6" id="KW-0801">TPQ</keyword>
<dbReference type="Pfam" id="PF21994">
    <property type="entry name" value="AGAO-like_N2"/>
    <property type="match status" value="1"/>
</dbReference>
<evidence type="ECO:0000256" key="2">
    <source>
        <dbReference type="ARBA" id="ARBA00022723"/>
    </source>
</evidence>
<evidence type="ECO:0000259" key="7">
    <source>
        <dbReference type="Pfam" id="PF01179"/>
    </source>
</evidence>
<keyword evidence="11" id="KW-1185">Reference proteome</keyword>
<dbReference type="InterPro" id="IPR000269">
    <property type="entry name" value="Cu_amine_oxidase"/>
</dbReference>
<evidence type="ECO:0000256" key="3">
    <source>
        <dbReference type="ARBA" id="ARBA00022772"/>
    </source>
</evidence>
<dbReference type="Gene3D" id="3.10.450.40">
    <property type="match status" value="2"/>
</dbReference>
<dbReference type="Gene3D" id="2.70.98.20">
    <property type="entry name" value="Copper amine oxidase, catalytic domain"/>
    <property type="match status" value="1"/>
</dbReference>
<proteinExistence type="inferred from homology"/>
<protein>
    <recommendedName>
        <fullName evidence="6">Amine oxidase</fullName>
        <ecNumber evidence="6">1.4.3.-</ecNumber>
    </recommendedName>
</protein>
<reference evidence="10" key="1">
    <citation type="submission" date="2023-12" db="EMBL/GenBank/DDBJ databases">
        <title>Fervidustalea candida gen. nov., sp. nov., a novel member of the family Paenibacillaceae isolated from a geothermal area.</title>
        <authorList>
            <person name="Li W.-J."/>
            <person name="Jiao J.-Y."/>
            <person name="Chen Y."/>
        </authorList>
    </citation>
    <scope>NUCLEOTIDE SEQUENCE</scope>
    <source>
        <strain evidence="10">SYSU GA230002</strain>
    </source>
</reference>
<dbReference type="EMBL" id="JAYJLD010000059">
    <property type="protein sequence ID" value="MEB3103925.1"/>
    <property type="molecule type" value="Genomic_DNA"/>
</dbReference>
<evidence type="ECO:0000256" key="6">
    <source>
        <dbReference type="RuleBase" id="RU000672"/>
    </source>
</evidence>
<evidence type="ECO:0000256" key="1">
    <source>
        <dbReference type="ARBA" id="ARBA00007983"/>
    </source>
</evidence>
<evidence type="ECO:0000313" key="11">
    <source>
        <dbReference type="Proteomes" id="UP001310386"/>
    </source>
</evidence>
<sequence>MSTDSSATMFPSGAVSLHPLEPLTEAEIASAVAIVRHERQLPASVRFVSVSLHEPSKPFVLAYEPGMAFVREAFIILLDNADGCCYEAVVSVTESRVVSWKLIPGAQPSIMLDEFEECENAVKACPEFQAALARRGITDMSLVMVDPWSSGHFGSEEESTRRLSRTLSWVRSDPGDNGYAHPIEGVIAVVDLNRMEVIRVEDYGAAPYAFKDYNYTAHRVEPLRSDLKPLSITQPEGPSFTINGHQLSWQKWKFRFSFNAREGLVLHTISYNDGGKGRPILYRASLSEMVVPYGDPGPTQYTKNAFDAGEYGIGMLANSLEYGCDCVGYIQYFDAILASSRGELIKIKNAVCLHEEDYGILWKHTDWRTNDVEVRRSRRLVISSISTVANYEYGFFWCFYQDGTISFEVKLTGILSTGGADSANPPKYGAMIGPNLYAPNHQHFFNMRLDLQIDGVNNSVYEVNTVAPPKDDNNPYGNAFYAESTLLATEKQAPDGWTFRPPGTGNS</sequence>
<keyword evidence="2 6" id="KW-0479">Metal-binding</keyword>
<comment type="cofactor">
    <cofactor evidence="6">
        <name>Cu cation</name>
        <dbReference type="ChEBI" id="CHEBI:23378"/>
    </cofactor>
    <text evidence="6">Contains 1 topaquinone per subunit.</text>
</comment>
<evidence type="ECO:0000256" key="5">
    <source>
        <dbReference type="ARBA" id="ARBA00023008"/>
    </source>
</evidence>
<dbReference type="InterPro" id="IPR015802">
    <property type="entry name" value="Cu_amine_oxidase_N3"/>
</dbReference>
<feature type="domain" description="Copper amine oxidase catalytic" evidence="7">
    <location>
        <begin position="231"/>
        <end position="494"/>
    </location>
</feature>
<dbReference type="Proteomes" id="UP001310386">
    <property type="component" value="Unassembled WGS sequence"/>
</dbReference>
<dbReference type="PANTHER" id="PTHR10638:SF41">
    <property type="entry name" value="AMINE OXIDASE"/>
    <property type="match status" value="1"/>
</dbReference>
<dbReference type="Pfam" id="PF01179">
    <property type="entry name" value="Cu_amine_oxid"/>
    <property type="match status" value="1"/>
</dbReference>